<dbReference type="AlphaFoldDB" id="I4ANL1"/>
<keyword evidence="2 3" id="KW-0802">TPR repeat</keyword>
<dbReference type="SMART" id="SM00028">
    <property type="entry name" value="TPR"/>
    <property type="match status" value="4"/>
</dbReference>
<organism evidence="4 5">
    <name type="scientific">Bernardetia litoralis (strain ATCC 23117 / DSM 6794 / NBRC 15988 / NCIMB 1366 / Fx l1 / Sio-4)</name>
    <name type="common">Flexibacter litoralis</name>
    <dbReference type="NCBI Taxonomy" id="880071"/>
    <lineage>
        <taxon>Bacteria</taxon>
        <taxon>Pseudomonadati</taxon>
        <taxon>Bacteroidota</taxon>
        <taxon>Cytophagia</taxon>
        <taxon>Cytophagales</taxon>
        <taxon>Bernardetiaceae</taxon>
        <taxon>Bernardetia</taxon>
    </lineage>
</organism>
<dbReference type="RefSeq" id="WP_014798976.1">
    <property type="nucleotide sequence ID" value="NC_018018.1"/>
</dbReference>
<dbReference type="Pfam" id="PF13181">
    <property type="entry name" value="TPR_8"/>
    <property type="match status" value="1"/>
</dbReference>
<dbReference type="PANTHER" id="PTHR45586">
    <property type="entry name" value="TPR REPEAT-CONTAINING PROTEIN PA4667"/>
    <property type="match status" value="1"/>
</dbReference>
<dbReference type="Pfam" id="PF13414">
    <property type="entry name" value="TPR_11"/>
    <property type="match status" value="1"/>
</dbReference>
<name>I4ANL1_BERLS</name>
<reference evidence="5" key="1">
    <citation type="submission" date="2012-06" db="EMBL/GenBank/DDBJ databases">
        <title>The complete genome of Flexibacter litoralis DSM 6794.</title>
        <authorList>
            <person name="Lucas S."/>
            <person name="Copeland A."/>
            <person name="Lapidus A."/>
            <person name="Glavina del Rio T."/>
            <person name="Dalin E."/>
            <person name="Tice H."/>
            <person name="Bruce D."/>
            <person name="Goodwin L."/>
            <person name="Pitluck S."/>
            <person name="Peters L."/>
            <person name="Ovchinnikova G."/>
            <person name="Lu M."/>
            <person name="Kyrpides N."/>
            <person name="Mavromatis K."/>
            <person name="Ivanova N."/>
            <person name="Brettin T."/>
            <person name="Detter J.C."/>
            <person name="Han C."/>
            <person name="Larimer F."/>
            <person name="Land M."/>
            <person name="Hauser L."/>
            <person name="Markowitz V."/>
            <person name="Cheng J.-F."/>
            <person name="Hugenholtz P."/>
            <person name="Woyke T."/>
            <person name="Wu D."/>
            <person name="Spring S."/>
            <person name="Lang E."/>
            <person name="Kopitz M."/>
            <person name="Brambilla E."/>
            <person name="Klenk H.-P."/>
            <person name="Eisen J.A."/>
        </authorList>
    </citation>
    <scope>NUCLEOTIDE SEQUENCE [LARGE SCALE GENOMIC DNA]</scope>
    <source>
        <strain evidence="5">ATCC 23117 / DSM 6794 / NBRC 15988 / NCIMB 1366 / Sio-4</strain>
    </source>
</reference>
<keyword evidence="5" id="KW-1185">Reference proteome</keyword>
<evidence type="ECO:0000256" key="3">
    <source>
        <dbReference type="PROSITE-ProRule" id="PRU00339"/>
    </source>
</evidence>
<evidence type="ECO:0000313" key="5">
    <source>
        <dbReference type="Proteomes" id="UP000006054"/>
    </source>
</evidence>
<dbReference type="STRING" id="880071.Fleli_3214"/>
<dbReference type="InterPro" id="IPR051012">
    <property type="entry name" value="CellSynth/LPSAsmb/PSIAsmb"/>
</dbReference>
<dbReference type="InterPro" id="IPR011990">
    <property type="entry name" value="TPR-like_helical_dom_sf"/>
</dbReference>
<dbReference type="PANTHER" id="PTHR45586:SF1">
    <property type="entry name" value="LIPOPOLYSACCHARIDE ASSEMBLY PROTEIN B"/>
    <property type="match status" value="1"/>
</dbReference>
<evidence type="ECO:0000256" key="2">
    <source>
        <dbReference type="ARBA" id="ARBA00022803"/>
    </source>
</evidence>
<dbReference type="OrthoDB" id="1253698at2"/>
<keyword evidence="1" id="KW-0677">Repeat</keyword>
<dbReference type="Pfam" id="PF13174">
    <property type="entry name" value="TPR_6"/>
    <property type="match status" value="1"/>
</dbReference>
<feature type="repeat" description="TPR" evidence="3">
    <location>
        <begin position="133"/>
        <end position="166"/>
    </location>
</feature>
<sequence length="369" mass="42551" precursor="true">MKSFSQKLFIFLVFLGVYFIGFSNSFAQDANQLLQEGIAFHDARKYDKALKKYEQALKLIPNSPVIHYEMALTYFDKKNYKTAIKYSDKVIKSKSQSIISAYVIKGSSLDMLGKTQKSIKLFEGVIKKYPENYLLHYNLALNYYKIGELKKAEQSLMSAIGVNPEHTSSHLMLGYVEFDMGRKIPSMMAFNYFLFLEPTSQRSDRAFEFLNKQLLGSTKKGENNEITINIGGGSLGDNEFGAIELVMSITQASKSMDLKKELEEVLNEELEKEDSQRTEKVVIMDETPKTEEEIFEANTKLFFSLLDGKDKNNNIWWVFYAPTFNTLEESEHITTFCYWISQQSNENASKWVEENSEKVLELKKWIAKN</sequence>
<proteinExistence type="predicted"/>
<dbReference type="PROSITE" id="PS50005">
    <property type="entry name" value="TPR"/>
    <property type="match status" value="2"/>
</dbReference>
<dbReference type="InterPro" id="IPR019734">
    <property type="entry name" value="TPR_rpt"/>
</dbReference>
<dbReference type="KEGG" id="fli:Fleli_3214"/>
<dbReference type="Proteomes" id="UP000006054">
    <property type="component" value="Chromosome"/>
</dbReference>
<evidence type="ECO:0000313" key="4">
    <source>
        <dbReference type="EMBL" id="AFM05546.1"/>
    </source>
</evidence>
<dbReference type="Gene3D" id="1.25.40.10">
    <property type="entry name" value="Tetratricopeptide repeat domain"/>
    <property type="match status" value="2"/>
</dbReference>
<dbReference type="HOGENOM" id="CLU_063845_0_0_10"/>
<accession>I4ANL1</accession>
<feature type="repeat" description="TPR" evidence="3">
    <location>
        <begin position="30"/>
        <end position="63"/>
    </location>
</feature>
<evidence type="ECO:0000256" key="1">
    <source>
        <dbReference type="ARBA" id="ARBA00022737"/>
    </source>
</evidence>
<dbReference type="EMBL" id="CP003345">
    <property type="protein sequence ID" value="AFM05546.1"/>
    <property type="molecule type" value="Genomic_DNA"/>
</dbReference>
<dbReference type="eggNOG" id="COG0457">
    <property type="taxonomic scope" value="Bacteria"/>
</dbReference>
<dbReference type="SUPFAM" id="SSF48452">
    <property type="entry name" value="TPR-like"/>
    <property type="match status" value="1"/>
</dbReference>
<protein>
    <submittedName>
        <fullName evidence="4">Uncharacterized protein</fullName>
    </submittedName>
</protein>
<gene>
    <name evidence="4" type="ordered locus">Fleli_3214</name>
</gene>